<accession>A0A066YG43</accession>
<name>A0A066YG43_9ACTN</name>
<dbReference type="PATRIC" id="fig|1348663.4.peg.7512"/>
<comment type="caution">
    <text evidence="3">The sequence shown here is derived from an EMBL/GenBank/DDBJ whole genome shotgun (WGS) entry which is preliminary data.</text>
</comment>
<dbReference type="Proteomes" id="UP000027178">
    <property type="component" value="Unassembled WGS sequence"/>
</dbReference>
<dbReference type="GO" id="GO:0003676">
    <property type="term" value="F:nucleic acid binding"/>
    <property type="evidence" value="ECO:0007669"/>
    <property type="project" value="InterPro"/>
</dbReference>
<evidence type="ECO:0000313" key="3">
    <source>
        <dbReference type="EMBL" id="KDN80463.1"/>
    </source>
</evidence>
<dbReference type="EMBL" id="JNBY01000176">
    <property type="protein sequence ID" value="KDN80463.1"/>
    <property type="molecule type" value="Genomic_DNA"/>
</dbReference>
<dbReference type="Gene3D" id="3.30.420.10">
    <property type="entry name" value="Ribonuclease H-like superfamily/Ribonuclease H"/>
    <property type="match status" value="1"/>
</dbReference>
<dbReference type="InterPro" id="IPR036397">
    <property type="entry name" value="RNaseH_sf"/>
</dbReference>
<feature type="compositionally biased region" description="Acidic residues" evidence="1">
    <location>
        <begin position="750"/>
        <end position="762"/>
    </location>
</feature>
<feature type="compositionally biased region" description="Low complexity" evidence="1">
    <location>
        <begin position="701"/>
        <end position="723"/>
    </location>
</feature>
<dbReference type="GO" id="GO:0015074">
    <property type="term" value="P:DNA integration"/>
    <property type="evidence" value="ECO:0007669"/>
    <property type="project" value="InterPro"/>
</dbReference>
<feature type="domain" description="Integrase catalytic" evidence="2">
    <location>
        <begin position="257"/>
        <end position="487"/>
    </location>
</feature>
<feature type="region of interest" description="Disordered" evidence="1">
    <location>
        <begin position="638"/>
        <end position="778"/>
    </location>
</feature>
<proteinExistence type="predicted"/>
<reference evidence="3 4" key="1">
    <citation type="submission" date="2014-05" db="EMBL/GenBank/DDBJ databases">
        <title>Draft Genome Sequence of Kitasatospora cheerisanensis KCTC 2395.</title>
        <authorList>
            <person name="Nam D.H."/>
        </authorList>
    </citation>
    <scope>NUCLEOTIDE SEQUENCE [LARGE SCALE GENOMIC DNA]</scope>
    <source>
        <strain evidence="3 4">KCTC 2395</strain>
    </source>
</reference>
<evidence type="ECO:0000256" key="1">
    <source>
        <dbReference type="SAM" id="MobiDB-lite"/>
    </source>
</evidence>
<organism evidence="3 4">
    <name type="scientific">Kitasatospora cheerisanensis KCTC 2395</name>
    <dbReference type="NCBI Taxonomy" id="1348663"/>
    <lineage>
        <taxon>Bacteria</taxon>
        <taxon>Bacillati</taxon>
        <taxon>Actinomycetota</taxon>
        <taxon>Actinomycetes</taxon>
        <taxon>Kitasatosporales</taxon>
        <taxon>Streptomycetaceae</taxon>
        <taxon>Kitasatospora</taxon>
    </lineage>
</organism>
<dbReference type="AlphaFoldDB" id="A0A066YG43"/>
<protein>
    <recommendedName>
        <fullName evidence="2">Integrase catalytic domain-containing protein</fullName>
    </recommendedName>
</protein>
<dbReference type="RefSeq" id="WP_157032509.1">
    <property type="nucleotide sequence ID" value="NZ_KK853999.1"/>
</dbReference>
<gene>
    <name evidence="3" type="ORF">KCH_77950</name>
</gene>
<feature type="compositionally biased region" description="Basic residues" evidence="1">
    <location>
        <begin position="662"/>
        <end position="672"/>
    </location>
</feature>
<dbReference type="InterPro" id="IPR012337">
    <property type="entry name" value="RNaseH-like_sf"/>
</dbReference>
<dbReference type="HOGENOM" id="CLU_013110_1_0_11"/>
<dbReference type="PROSITE" id="PS50994">
    <property type="entry name" value="INTEGRASE"/>
    <property type="match status" value="1"/>
</dbReference>
<dbReference type="Pfam" id="PF09299">
    <property type="entry name" value="Mu-transpos_C"/>
    <property type="match status" value="1"/>
</dbReference>
<dbReference type="eggNOG" id="COG2801">
    <property type="taxonomic scope" value="Bacteria"/>
</dbReference>
<evidence type="ECO:0000259" key="2">
    <source>
        <dbReference type="PROSITE" id="PS50994"/>
    </source>
</evidence>
<dbReference type="SUPFAM" id="SSF53098">
    <property type="entry name" value="Ribonuclease H-like"/>
    <property type="match status" value="1"/>
</dbReference>
<keyword evidence="4" id="KW-1185">Reference proteome</keyword>
<sequence length="778" mass="84124">MSGGSGRRVLAVGAHIVFDGRGWQVVGVEGHLVRLAGERGEVATVLAGHLVAAPDFAVAGARPRVGVPQWGLFQTVPVREQEKALAWQRHIQEVEYGLAGGEGAAGVPRPQYDPLSRTLAEREQAKAAELTALGWEHVAVSTVQRMRLNYRRQGLWGLVDHRTTKPVSRTGRADEKVVAAVLEALRRQRGRSKGTVKGLMQLTRQVLDERYGVGVVKLSAQATFYRLVKALADPAELPGRPARTATASPGRPFTPAVALRPGEQVMLDSTRLAVMAVFADGTTGRPELTIALDVATRSILAAVLRPASTKAVDAALLLAEMAVPHPLRPTWPEPLAMSRAPVPYEDLLDADPRLEQAVGRPVVVPETVVVDRGRIFLSAAFLAACESLGISVQPTPPRRPTAKGHVERAFGSINTLFCQHVAGHTGSNVLRRGSDSQREALWSVAQLQDMLDRWIATEWQNRPAEGLRHPSMPATALSPNEMWGAMLGAGGYVPLPLSGDDYIELLPVVWKPITERGIRLNHRTYDHPALGDYRGQASGTTAQQGRWEVHHNPHDARRIWVRLGDGAFTPIPWIHADHVHQPFGDQLWQHLKDTVARRGDRDRHEADLARALDDLLRRARNGTAHPREHALLTRHAPAALPHDHTSGPGGPVGAVEDPGGRIRGRGKTRRQKQTAAPENSGPGQQSDDHGSAVPRPRRAGAARSGTAAGEGGAPAALFDAAAPWPTPMSPPGSPYPRGENEDGLDAGLAWDDEDELDDEDAVDTGFGLYDAAEEAQQW</sequence>
<dbReference type="InterPro" id="IPR001584">
    <property type="entry name" value="Integrase_cat-core"/>
</dbReference>
<evidence type="ECO:0000313" key="4">
    <source>
        <dbReference type="Proteomes" id="UP000027178"/>
    </source>
</evidence>
<dbReference type="InterPro" id="IPR015378">
    <property type="entry name" value="Transposase-like_Mu_C"/>
</dbReference>
<feature type="compositionally biased region" description="Pro residues" evidence="1">
    <location>
        <begin position="724"/>
        <end position="734"/>
    </location>
</feature>
<dbReference type="OrthoDB" id="52928at2"/>